<proteinExistence type="inferred from homology"/>
<comment type="caution">
    <text evidence="9">The sequence shown here is derived from an EMBL/GenBank/DDBJ whole genome shotgun (WGS) entry which is preliminary data.</text>
</comment>
<keyword evidence="6" id="KW-0805">Transcription regulation</keyword>
<evidence type="ECO:0000256" key="6">
    <source>
        <dbReference type="ARBA" id="ARBA00023015"/>
    </source>
</evidence>
<dbReference type="GO" id="GO:0003723">
    <property type="term" value="F:RNA binding"/>
    <property type="evidence" value="ECO:0007669"/>
    <property type="project" value="UniProtKB-KW"/>
</dbReference>
<gene>
    <name evidence="9" type="ORF">E4K67_13515</name>
</gene>
<protein>
    <recommendedName>
        <fullName evidence="4">Hut operon positive regulatory protein</fullName>
    </recommendedName>
</protein>
<accession>A0A4Z0R8I2</accession>
<evidence type="ECO:0000256" key="2">
    <source>
        <dbReference type="ARBA" id="ARBA00009992"/>
    </source>
</evidence>
<evidence type="ECO:0000256" key="3">
    <source>
        <dbReference type="ARBA" id="ARBA00011643"/>
    </source>
</evidence>
<evidence type="ECO:0000256" key="8">
    <source>
        <dbReference type="ARBA" id="ARBA00023163"/>
    </source>
</evidence>
<dbReference type="SUPFAM" id="SSF111064">
    <property type="entry name" value="Hut operon positive regulatory protein HutP"/>
    <property type="match status" value="1"/>
</dbReference>
<keyword evidence="10" id="KW-1185">Reference proteome</keyword>
<dbReference type="EMBL" id="SPQQ01000004">
    <property type="protein sequence ID" value="TGE37936.1"/>
    <property type="molecule type" value="Genomic_DNA"/>
</dbReference>
<comment type="similarity">
    <text evidence="2">Belongs to the HutP family.</text>
</comment>
<name>A0A4Z0R8I2_9FIRM</name>
<keyword evidence="5" id="KW-0694">RNA-binding</keyword>
<dbReference type="CDD" id="cd11640">
    <property type="entry name" value="HutP"/>
    <property type="match status" value="1"/>
</dbReference>
<reference evidence="9 10" key="1">
    <citation type="submission" date="2019-03" db="EMBL/GenBank/DDBJ databases">
        <title>Draft Genome Sequence of Desulfosporosinus fructosivorans Strain 63.6F, Isolated from Marine Sediment in the Baltic Sea.</title>
        <authorList>
            <person name="Hausmann B."/>
            <person name="Vandieken V."/>
            <person name="Pjevac P."/>
            <person name="Schreck K."/>
            <person name="Herbold C.W."/>
            <person name="Loy A."/>
        </authorList>
    </citation>
    <scope>NUCLEOTIDE SEQUENCE [LARGE SCALE GENOMIC DNA]</scope>
    <source>
        <strain evidence="9 10">63.6F</strain>
    </source>
</reference>
<comment type="function">
    <text evidence="1">Antiterminator that binds to cis-acting regulatory sequences on the mRNA in the presence of histidine, thereby suppressing transcription termination and activating the hut operon for histidine utilization.</text>
</comment>
<evidence type="ECO:0000313" key="9">
    <source>
        <dbReference type="EMBL" id="TGE37936.1"/>
    </source>
</evidence>
<dbReference type="InterPro" id="IPR036482">
    <property type="entry name" value="Regulatory_HutP_sf"/>
</dbReference>
<dbReference type="Proteomes" id="UP000298460">
    <property type="component" value="Unassembled WGS sequence"/>
</dbReference>
<comment type="subunit">
    <text evidence="3">Homohexamer.</text>
</comment>
<evidence type="ECO:0000256" key="1">
    <source>
        <dbReference type="ARBA" id="ARBA00002945"/>
    </source>
</evidence>
<dbReference type="Pfam" id="PF09021">
    <property type="entry name" value="HutP"/>
    <property type="match status" value="1"/>
</dbReference>
<keyword evidence="8" id="KW-0804">Transcription</keyword>
<evidence type="ECO:0000256" key="4">
    <source>
        <dbReference type="ARBA" id="ARBA00019377"/>
    </source>
</evidence>
<organism evidence="9 10">
    <name type="scientific">Desulfosporosinus fructosivorans</name>
    <dbReference type="NCBI Taxonomy" id="2018669"/>
    <lineage>
        <taxon>Bacteria</taxon>
        <taxon>Bacillati</taxon>
        <taxon>Bacillota</taxon>
        <taxon>Clostridia</taxon>
        <taxon>Eubacteriales</taxon>
        <taxon>Desulfitobacteriaceae</taxon>
        <taxon>Desulfosporosinus</taxon>
    </lineage>
</organism>
<dbReference type="AlphaFoldDB" id="A0A4Z0R8I2"/>
<sequence>MAQSKKIALAALKMAMTESREEEANLKESYQRIGVKTAAVDYGGEYVSSIRKIVERAIVAAKREGAIQETHGDEGAVAGATREALSQIMNKAMGLNIGGKIGIARQDDHLSVAIFFGIGLLHLDEVAVGLGHRVATKEGG</sequence>
<keyword evidence="7" id="KW-0010">Activator</keyword>
<evidence type="ECO:0000313" key="10">
    <source>
        <dbReference type="Proteomes" id="UP000298460"/>
    </source>
</evidence>
<evidence type="ECO:0000256" key="7">
    <source>
        <dbReference type="ARBA" id="ARBA00023159"/>
    </source>
</evidence>
<evidence type="ECO:0000256" key="5">
    <source>
        <dbReference type="ARBA" id="ARBA00022884"/>
    </source>
</evidence>
<dbReference type="InterPro" id="IPR015111">
    <property type="entry name" value="Regulatory_HutP"/>
</dbReference>
<dbReference type="Gene3D" id="3.40.1510.10">
    <property type="entry name" value="Hut operon regulatory protein HutP"/>
    <property type="match status" value="1"/>
</dbReference>
<dbReference type="OrthoDB" id="1629373at2"/>